<feature type="domain" description="FlgO" evidence="1">
    <location>
        <begin position="87"/>
        <end position="215"/>
    </location>
</feature>
<dbReference type="AlphaFoldDB" id="A0A8J6TG80"/>
<dbReference type="Proteomes" id="UP000614424">
    <property type="component" value="Unassembled WGS sequence"/>
</dbReference>
<proteinExistence type="predicted"/>
<organism evidence="2 3">
    <name type="scientific">Candidatus Desulfobia pelagia</name>
    <dbReference type="NCBI Taxonomy" id="2841692"/>
    <lineage>
        <taxon>Bacteria</taxon>
        <taxon>Pseudomonadati</taxon>
        <taxon>Thermodesulfobacteriota</taxon>
        <taxon>Desulfobulbia</taxon>
        <taxon>Desulfobulbales</taxon>
        <taxon>Desulfobulbaceae</taxon>
        <taxon>Candidatus Desulfobia</taxon>
    </lineage>
</organism>
<evidence type="ECO:0000313" key="3">
    <source>
        <dbReference type="Proteomes" id="UP000614424"/>
    </source>
</evidence>
<gene>
    <name evidence="2" type="ORF">H8E41_10800</name>
</gene>
<dbReference type="EMBL" id="JACNJZ010000155">
    <property type="protein sequence ID" value="MBC8318383.1"/>
    <property type="molecule type" value="Genomic_DNA"/>
</dbReference>
<reference evidence="2 3" key="1">
    <citation type="submission" date="2020-08" db="EMBL/GenBank/DDBJ databases">
        <title>Bridging the membrane lipid divide: bacteria of the FCB group superphylum have the potential to synthesize archaeal ether lipids.</title>
        <authorList>
            <person name="Villanueva L."/>
            <person name="Von Meijenfeldt F.A.B."/>
            <person name="Westbye A.B."/>
            <person name="Yadav S."/>
            <person name="Hopmans E.C."/>
            <person name="Dutilh B.E."/>
            <person name="Sinninghe Damste J.S."/>
        </authorList>
    </citation>
    <scope>NUCLEOTIDE SEQUENCE [LARGE SCALE GENOMIC DNA]</scope>
    <source>
        <strain evidence="2">NIOZ-UU47</strain>
    </source>
</reference>
<comment type="caution">
    <text evidence="2">The sequence shown here is derived from an EMBL/GenBank/DDBJ whole genome shotgun (WGS) entry which is preliminary data.</text>
</comment>
<sequence>MVKWKNMSFFYMVVIFFAVLLWQESWADQEVAKKADYRFRSYSSEVVPAERIDWLEEVQKLFVWRKAAGKPEVPAEMAMELKLRIRQLSHQLLDNVTEDSFNESVVIVTTFVNLNDLYETSGLGRLMAEQLMGELQKRGVEIIDARVATSLQVSEGFGEYALSRDMNQLSYVHAAQAVVVGTYSVAADEIAVNARLLNQGNGAVLSSASIVFPTDNLVAALLRDTGKPPSAGSMVSLRSFAEIDPEK</sequence>
<evidence type="ECO:0000313" key="2">
    <source>
        <dbReference type="EMBL" id="MBC8318383.1"/>
    </source>
</evidence>
<evidence type="ECO:0000259" key="1">
    <source>
        <dbReference type="Pfam" id="PF17680"/>
    </source>
</evidence>
<dbReference type="Pfam" id="PF17680">
    <property type="entry name" value="FlgO"/>
    <property type="match status" value="1"/>
</dbReference>
<protein>
    <recommendedName>
        <fullName evidence="1">FlgO domain-containing protein</fullName>
    </recommendedName>
</protein>
<accession>A0A8J6TG80</accession>
<name>A0A8J6TG80_9BACT</name>
<dbReference type="InterPro" id="IPR041215">
    <property type="entry name" value="FlgO_dom"/>
</dbReference>